<accession>A0AA41Z4E1</accession>
<dbReference type="Proteomes" id="UP001165565">
    <property type="component" value="Unassembled WGS sequence"/>
</dbReference>
<keyword evidence="3" id="KW-0804">Transcription</keyword>
<keyword evidence="7" id="KW-1185">Reference proteome</keyword>
<evidence type="ECO:0000256" key="2">
    <source>
        <dbReference type="ARBA" id="ARBA00023125"/>
    </source>
</evidence>
<protein>
    <submittedName>
        <fullName evidence="6">TetR/AcrR family transcriptional regulator</fullName>
    </submittedName>
</protein>
<dbReference type="SUPFAM" id="SSF46689">
    <property type="entry name" value="Homeodomain-like"/>
    <property type="match status" value="1"/>
</dbReference>
<evidence type="ECO:0000259" key="5">
    <source>
        <dbReference type="PROSITE" id="PS50977"/>
    </source>
</evidence>
<dbReference type="Pfam" id="PF00440">
    <property type="entry name" value="TetR_N"/>
    <property type="match status" value="1"/>
</dbReference>
<evidence type="ECO:0000256" key="3">
    <source>
        <dbReference type="ARBA" id="ARBA00023163"/>
    </source>
</evidence>
<keyword evidence="1" id="KW-0805">Transcription regulation</keyword>
<name>A0AA41Z4E1_9SPHN</name>
<dbReference type="PRINTS" id="PR00455">
    <property type="entry name" value="HTHTETR"/>
</dbReference>
<dbReference type="Gene3D" id="1.10.10.60">
    <property type="entry name" value="Homeodomain-like"/>
    <property type="match status" value="1"/>
</dbReference>
<dbReference type="PANTHER" id="PTHR30055:SF238">
    <property type="entry name" value="MYCOFACTOCIN BIOSYNTHESIS TRANSCRIPTIONAL REGULATOR MFTR-RELATED"/>
    <property type="match status" value="1"/>
</dbReference>
<evidence type="ECO:0000256" key="4">
    <source>
        <dbReference type="PROSITE-ProRule" id="PRU00335"/>
    </source>
</evidence>
<gene>
    <name evidence="6" type="ORF">NEE01_00915</name>
</gene>
<proteinExistence type="predicted"/>
<evidence type="ECO:0000313" key="7">
    <source>
        <dbReference type="Proteomes" id="UP001165565"/>
    </source>
</evidence>
<keyword evidence="2 4" id="KW-0238">DNA-binding</keyword>
<dbReference type="GO" id="GO:0000976">
    <property type="term" value="F:transcription cis-regulatory region binding"/>
    <property type="evidence" value="ECO:0007669"/>
    <property type="project" value="TreeGrafter"/>
</dbReference>
<dbReference type="AlphaFoldDB" id="A0AA41Z4E1"/>
<evidence type="ECO:0000313" key="6">
    <source>
        <dbReference type="EMBL" id="MCW6533335.1"/>
    </source>
</evidence>
<evidence type="ECO:0000256" key="1">
    <source>
        <dbReference type="ARBA" id="ARBA00023015"/>
    </source>
</evidence>
<organism evidence="6 7">
    <name type="scientific">Sphingomonas lycopersici</name>
    <dbReference type="NCBI Taxonomy" id="2951807"/>
    <lineage>
        <taxon>Bacteria</taxon>
        <taxon>Pseudomonadati</taxon>
        <taxon>Pseudomonadota</taxon>
        <taxon>Alphaproteobacteria</taxon>
        <taxon>Sphingomonadales</taxon>
        <taxon>Sphingomonadaceae</taxon>
        <taxon>Sphingomonas</taxon>
    </lineage>
</organism>
<dbReference type="RefSeq" id="WP_179514372.1">
    <property type="nucleotide sequence ID" value="NZ_JANFAV010000001.1"/>
</dbReference>
<dbReference type="GO" id="GO:0003700">
    <property type="term" value="F:DNA-binding transcription factor activity"/>
    <property type="evidence" value="ECO:0007669"/>
    <property type="project" value="TreeGrafter"/>
</dbReference>
<dbReference type="InterPro" id="IPR009057">
    <property type="entry name" value="Homeodomain-like_sf"/>
</dbReference>
<dbReference type="InterPro" id="IPR050109">
    <property type="entry name" value="HTH-type_TetR-like_transc_reg"/>
</dbReference>
<reference evidence="6" key="1">
    <citation type="submission" date="2022-06" db="EMBL/GenBank/DDBJ databases">
        <title>Sphingomonas sp. nov. isolated from rhizosphere soil of tomato.</title>
        <authorList>
            <person name="Dong H."/>
            <person name="Gao R."/>
        </authorList>
    </citation>
    <scope>NUCLEOTIDE SEQUENCE</scope>
    <source>
        <strain evidence="6">MMSM24</strain>
    </source>
</reference>
<dbReference type="InterPro" id="IPR001647">
    <property type="entry name" value="HTH_TetR"/>
</dbReference>
<feature type="domain" description="HTH tetR-type" evidence="5">
    <location>
        <begin position="43"/>
        <end position="103"/>
    </location>
</feature>
<dbReference type="PANTHER" id="PTHR30055">
    <property type="entry name" value="HTH-TYPE TRANSCRIPTIONAL REGULATOR RUTR"/>
    <property type="match status" value="1"/>
</dbReference>
<sequence>MNASIASASVGITPATGSADTGLSFIEFLETRLVASPPPTKGQRTRERLKIAAAKVLEQKGYHGLRIVDVTEAAGVAEGSFYVYFRDKTDATLAVLTTLLEDFFSVNLSSEGSDGPFDTIRRANRRWLAICRSNSGLMRCMLQVGDEDATFAQLTRSINQRWYQRIAASVLRRFPKGAIDEKSVLLVAYMLGAMMDDIARKLFIYPDEGLLDLLKSAGADDVAVADVASVLWMRQLYPGLPIDRDLPEIANAIVNWPGTAAA</sequence>
<dbReference type="PROSITE" id="PS50977">
    <property type="entry name" value="HTH_TETR_2"/>
    <property type="match status" value="1"/>
</dbReference>
<dbReference type="EMBL" id="JANFAV010000001">
    <property type="protein sequence ID" value="MCW6533335.1"/>
    <property type="molecule type" value="Genomic_DNA"/>
</dbReference>
<dbReference type="InterPro" id="IPR036271">
    <property type="entry name" value="Tet_transcr_reg_TetR-rel_C_sf"/>
</dbReference>
<comment type="caution">
    <text evidence="6">The sequence shown here is derived from an EMBL/GenBank/DDBJ whole genome shotgun (WGS) entry which is preliminary data.</text>
</comment>
<dbReference type="SUPFAM" id="SSF48498">
    <property type="entry name" value="Tetracyclin repressor-like, C-terminal domain"/>
    <property type="match status" value="1"/>
</dbReference>
<feature type="DNA-binding region" description="H-T-H motif" evidence="4">
    <location>
        <begin position="66"/>
        <end position="85"/>
    </location>
</feature>
<dbReference type="Gene3D" id="1.10.357.10">
    <property type="entry name" value="Tetracycline Repressor, domain 2"/>
    <property type="match status" value="1"/>
</dbReference>